<dbReference type="Proteomes" id="UP000035963">
    <property type="component" value="Unassembled WGS sequence"/>
</dbReference>
<proteinExistence type="predicted"/>
<dbReference type="OrthoDB" id="9024406at2"/>
<dbReference type="RefSeq" id="WP_047849201.1">
    <property type="nucleotide sequence ID" value="NZ_AEJF01000143.1"/>
</dbReference>
<dbReference type="EMBL" id="AEJF01000143">
    <property type="protein sequence ID" value="KLU23716.1"/>
    <property type="molecule type" value="Genomic_DNA"/>
</dbReference>
<accession>A0A0J1CTS7</accession>
<name>A0A0J1CTS7_9BURK</name>
<organism evidence="1 2">
    <name type="scientific">Caballeronia mineralivorans PML1(12)</name>
    <dbReference type="NCBI Taxonomy" id="908627"/>
    <lineage>
        <taxon>Bacteria</taxon>
        <taxon>Pseudomonadati</taxon>
        <taxon>Pseudomonadota</taxon>
        <taxon>Betaproteobacteria</taxon>
        <taxon>Burkholderiales</taxon>
        <taxon>Burkholderiaceae</taxon>
        <taxon>Caballeronia</taxon>
    </lineage>
</organism>
<protein>
    <submittedName>
        <fullName evidence="1">Uncharacterized protein</fullName>
    </submittedName>
</protein>
<sequence length="73" mass="8326">MLSPHELSTLLLIQHSPSQVEPRCSDVASLEHEHLVRIEASTNGQAMPRLTSQGSELLQQLHRFCTRQFADYR</sequence>
<dbReference type="AlphaFoldDB" id="A0A0J1CTS7"/>
<keyword evidence="2" id="KW-1185">Reference proteome</keyword>
<gene>
    <name evidence="1" type="ORF">EOS_23995</name>
</gene>
<comment type="caution">
    <text evidence="1">The sequence shown here is derived from an EMBL/GenBank/DDBJ whole genome shotgun (WGS) entry which is preliminary data.</text>
</comment>
<evidence type="ECO:0000313" key="1">
    <source>
        <dbReference type="EMBL" id="KLU23716.1"/>
    </source>
</evidence>
<evidence type="ECO:0000313" key="2">
    <source>
        <dbReference type="Proteomes" id="UP000035963"/>
    </source>
</evidence>
<dbReference type="PATRIC" id="fig|908627.4.peg.5354"/>
<reference evidence="1 2" key="1">
    <citation type="journal article" date="2015" name="Genome Announc.">
        <title>Draft Genome Sequence of Burkholderia sp. Strain PML1(12), an Ectomycorrhizosphere-Inhabiting Bacterium with Effective Mineral-Weathering Ability.</title>
        <authorList>
            <person name="Uroz S."/>
            <person name="Oger P."/>
        </authorList>
    </citation>
    <scope>NUCLEOTIDE SEQUENCE [LARGE SCALE GENOMIC DNA]</scope>
    <source>
        <strain evidence="2">PML1(12)</strain>
    </source>
</reference>